<protein>
    <submittedName>
        <fullName evidence="5">Arogenate dehydratase</fullName>
    </submittedName>
</protein>
<dbReference type="InterPro" id="IPR001638">
    <property type="entry name" value="Solute-binding_3/MltF_N"/>
</dbReference>
<evidence type="ECO:0000259" key="3">
    <source>
        <dbReference type="SMART" id="SM00062"/>
    </source>
</evidence>
<dbReference type="Proteomes" id="UP000439752">
    <property type="component" value="Unassembled WGS sequence"/>
</dbReference>
<organism evidence="5 6">
    <name type="scientific">Exiguobacterium oxidotolerans</name>
    <dbReference type="NCBI Taxonomy" id="223958"/>
    <lineage>
        <taxon>Bacteria</taxon>
        <taxon>Bacillati</taxon>
        <taxon>Bacillota</taxon>
        <taxon>Bacilli</taxon>
        <taxon>Bacillales</taxon>
        <taxon>Bacillales Family XII. Incertae Sedis</taxon>
        <taxon>Exiguobacterium</taxon>
    </lineage>
</organism>
<dbReference type="GO" id="GO:0016836">
    <property type="term" value="F:hydro-lyase activity"/>
    <property type="evidence" value="ECO:0007669"/>
    <property type="project" value="InterPro"/>
</dbReference>
<dbReference type="Pfam" id="PF00497">
    <property type="entry name" value="SBP_bac_3"/>
    <property type="match status" value="1"/>
</dbReference>
<proteinExistence type="predicted"/>
<dbReference type="GO" id="GO:0015276">
    <property type="term" value="F:ligand-gated monoatomic ion channel activity"/>
    <property type="evidence" value="ECO:0007669"/>
    <property type="project" value="InterPro"/>
</dbReference>
<dbReference type="GO" id="GO:0016020">
    <property type="term" value="C:membrane"/>
    <property type="evidence" value="ECO:0007669"/>
    <property type="project" value="InterPro"/>
</dbReference>
<dbReference type="EMBL" id="CABWKQ010000002">
    <property type="protein sequence ID" value="VWX33035.1"/>
    <property type="molecule type" value="Genomic_DNA"/>
</dbReference>
<sequence>MNKRGLALGGSLLLSGLLAATRLKDVTGSFSVGKQNVFTTKKIVVGTTGDYKPFTYLNRQTNQYEGFDIDVICSFAEKAGLEVEFVPTTWGTLTRDLRAGKFHMVVGGVTKNIEREIVGDFTKSYLSFQKTPLVRASDLDVLTSIETINRPDVTIGLNPGGTNEQFVRQTFDQAHIVMYADNLAIPAAVATGEVDVMITDTVEAIYYASLDVRLGAPKIKEKWIPAEKSYLIQDRQTEVLDVMNLWMNSYEGKQRIAQLKDKWCVASVAHDVV</sequence>
<feature type="domain" description="Solute-binding protein family 3/N-terminal" evidence="3">
    <location>
        <begin position="42"/>
        <end position="267"/>
    </location>
</feature>
<dbReference type="SMART" id="SM00062">
    <property type="entry name" value="PBPb"/>
    <property type="match status" value="1"/>
</dbReference>
<reference evidence="5 6" key="1">
    <citation type="submission" date="2019-10" db="EMBL/GenBank/DDBJ databases">
        <authorList>
            <person name="Karimi E."/>
        </authorList>
    </citation>
    <scope>NUCLEOTIDE SEQUENCE [LARGE SCALE GENOMIC DNA]</scope>
    <source>
        <strain evidence="5">Exiguobacterium sp. 9Y</strain>
    </source>
</reference>
<evidence type="ECO:0000313" key="6">
    <source>
        <dbReference type="Proteomes" id="UP000439752"/>
    </source>
</evidence>
<evidence type="ECO:0000256" key="2">
    <source>
        <dbReference type="SAM" id="SignalP"/>
    </source>
</evidence>
<evidence type="ECO:0000259" key="4">
    <source>
        <dbReference type="SMART" id="SM00079"/>
    </source>
</evidence>
<dbReference type="SMART" id="SM00079">
    <property type="entry name" value="PBPe"/>
    <property type="match status" value="1"/>
</dbReference>
<dbReference type="SUPFAM" id="SSF53850">
    <property type="entry name" value="Periplasmic binding protein-like II"/>
    <property type="match status" value="1"/>
</dbReference>
<dbReference type="AlphaFoldDB" id="A0A653I2S3"/>
<dbReference type="CDD" id="cd01069">
    <property type="entry name" value="PBP2_PheC"/>
    <property type="match status" value="1"/>
</dbReference>
<dbReference type="InterPro" id="IPR037298">
    <property type="entry name" value="PheC_PBP2"/>
</dbReference>
<dbReference type="RefSeq" id="WP_159172650.1">
    <property type="nucleotide sequence ID" value="NZ_LR732308.1"/>
</dbReference>
<evidence type="ECO:0000313" key="5">
    <source>
        <dbReference type="EMBL" id="VWX33035.1"/>
    </source>
</evidence>
<feature type="signal peptide" evidence="2">
    <location>
        <begin position="1"/>
        <end position="19"/>
    </location>
</feature>
<dbReference type="InterPro" id="IPR001320">
    <property type="entry name" value="Iontro_rcpt_C"/>
</dbReference>
<dbReference type="PANTHER" id="PTHR35936:SF19">
    <property type="entry name" value="AMINO-ACID-BINDING PROTEIN YXEM-RELATED"/>
    <property type="match status" value="1"/>
</dbReference>
<keyword evidence="6" id="KW-1185">Reference proteome</keyword>
<name>A0A653I2S3_9BACL</name>
<keyword evidence="1 2" id="KW-0732">Signal</keyword>
<dbReference type="PANTHER" id="PTHR35936">
    <property type="entry name" value="MEMBRANE-BOUND LYTIC MUREIN TRANSGLYCOSYLASE F"/>
    <property type="match status" value="1"/>
</dbReference>
<evidence type="ECO:0000256" key="1">
    <source>
        <dbReference type="ARBA" id="ARBA00022729"/>
    </source>
</evidence>
<accession>A0A653I2S3</accession>
<dbReference type="Gene3D" id="3.40.190.10">
    <property type="entry name" value="Periplasmic binding protein-like II"/>
    <property type="match status" value="2"/>
</dbReference>
<gene>
    <name evidence="5" type="ORF">EXIGUO9Y_100013</name>
</gene>
<feature type="domain" description="Ionotropic glutamate receptor C-terminal" evidence="4">
    <location>
        <begin position="42"/>
        <end position="266"/>
    </location>
</feature>
<feature type="chain" id="PRO_5038468192" evidence="2">
    <location>
        <begin position="20"/>
        <end position="273"/>
    </location>
</feature>